<proteinExistence type="predicted"/>
<organism evidence="2 3">
    <name type="scientific">Liparis tanakae</name>
    <name type="common">Tanaka's snailfish</name>
    <dbReference type="NCBI Taxonomy" id="230148"/>
    <lineage>
        <taxon>Eukaryota</taxon>
        <taxon>Metazoa</taxon>
        <taxon>Chordata</taxon>
        <taxon>Craniata</taxon>
        <taxon>Vertebrata</taxon>
        <taxon>Euteleostomi</taxon>
        <taxon>Actinopterygii</taxon>
        <taxon>Neopterygii</taxon>
        <taxon>Teleostei</taxon>
        <taxon>Neoteleostei</taxon>
        <taxon>Acanthomorphata</taxon>
        <taxon>Eupercaria</taxon>
        <taxon>Perciformes</taxon>
        <taxon>Cottioidei</taxon>
        <taxon>Cottales</taxon>
        <taxon>Liparidae</taxon>
        <taxon>Liparis</taxon>
    </lineage>
</organism>
<name>A0A4Z2JF64_9TELE</name>
<reference evidence="2 3" key="1">
    <citation type="submission" date="2019-03" db="EMBL/GenBank/DDBJ databases">
        <title>First draft genome of Liparis tanakae, snailfish: a comprehensive survey of snailfish specific genes.</title>
        <authorList>
            <person name="Kim W."/>
            <person name="Song I."/>
            <person name="Jeong J.-H."/>
            <person name="Kim D."/>
            <person name="Kim S."/>
            <person name="Ryu S."/>
            <person name="Song J.Y."/>
            <person name="Lee S.K."/>
        </authorList>
    </citation>
    <scope>NUCLEOTIDE SEQUENCE [LARGE SCALE GENOMIC DNA]</scope>
    <source>
        <tissue evidence="2">Muscle</tissue>
    </source>
</reference>
<gene>
    <name evidence="2" type="ORF">EYF80_001876</name>
</gene>
<dbReference type="Proteomes" id="UP000314294">
    <property type="component" value="Unassembled WGS sequence"/>
</dbReference>
<comment type="caution">
    <text evidence="2">The sequence shown here is derived from an EMBL/GenBank/DDBJ whole genome shotgun (WGS) entry which is preliminary data.</text>
</comment>
<dbReference type="EMBL" id="SRLO01000008">
    <property type="protein sequence ID" value="TNN87912.1"/>
    <property type="molecule type" value="Genomic_DNA"/>
</dbReference>
<evidence type="ECO:0000313" key="2">
    <source>
        <dbReference type="EMBL" id="TNN87912.1"/>
    </source>
</evidence>
<protein>
    <submittedName>
        <fullName evidence="2">Uncharacterized protein</fullName>
    </submittedName>
</protein>
<sequence>MDSYNCSIEENNTDSQCQLVSESSEGRTPSDSPARTQRTCQLQTPCSNTLFDEVQHRKSKQKELCDMAGPLMQ</sequence>
<evidence type="ECO:0000313" key="3">
    <source>
        <dbReference type="Proteomes" id="UP000314294"/>
    </source>
</evidence>
<dbReference type="AlphaFoldDB" id="A0A4Z2JF64"/>
<accession>A0A4Z2JF64</accession>
<keyword evidence="3" id="KW-1185">Reference proteome</keyword>
<evidence type="ECO:0000256" key="1">
    <source>
        <dbReference type="SAM" id="MobiDB-lite"/>
    </source>
</evidence>
<feature type="region of interest" description="Disordered" evidence="1">
    <location>
        <begin position="15"/>
        <end position="40"/>
    </location>
</feature>